<dbReference type="GO" id="GO:0016491">
    <property type="term" value="F:oxidoreductase activity"/>
    <property type="evidence" value="ECO:0007669"/>
    <property type="project" value="InterPro"/>
</dbReference>
<organism evidence="2 3">
    <name type="scientific">Chitinivibrio alkaliphilus ACht1</name>
    <dbReference type="NCBI Taxonomy" id="1313304"/>
    <lineage>
        <taxon>Bacteria</taxon>
        <taxon>Pseudomonadati</taxon>
        <taxon>Fibrobacterota</taxon>
        <taxon>Chitinivibrionia</taxon>
        <taxon>Chitinivibrionales</taxon>
        <taxon>Chitinivibrionaceae</taxon>
        <taxon>Chitinivibrio</taxon>
    </lineage>
</organism>
<proteinExistence type="predicted"/>
<comment type="caution">
    <text evidence="2">The sequence shown here is derived from an EMBL/GenBank/DDBJ whole genome shotgun (WGS) entry which is preliminary data.</text>
</comment>
<dbReference type="RefSeq" id="WP_022637263.1">
    <property type="nucleotide sequence ID" value="NZ_ASJR01000015.1"/>
</dbReference>
<evidence type="ECO:0000259" key="1">
    <source>
        <dbReference type="Pfam" id="PF02915"/>
    </source>
</evidence>
<protein>
    <submittedName>
        <fullName evidence="2">Rubrerythrin</fullName>
    </submittedName>
</protein>
<dbReference type="OrthoDB" id="9792569at2"/>
<dbReference type="STRING" id="1313304.CALK_1830"/>
<dbReference type="InterPro" id="IPR003251">
    <property type="entry name" value="Rr_diiron-bd_dom"/>
</dbReference>
<name>U7DAC4_9BACT</name>
<dbReference type="PANTHER" id="PTHR33531">
    <property type="entry name" value="RUBRERYTHRIN SUBFAMILY"/>
    <property type="match status" value="1"/>
</dbReference>
<evidence type="ECO:0000313" key="3">
    <source>
        <dbReference type="Proteomes" id="UP000017148"/>
    </source>
</evidence>
<dbReference type="GO" id="GO:0046872">
    <property type="term" value="F:metal ion binding"/>
    <property type="evidence" value="ECO:0007669"/>
    <property type="project" value="InterPro"/>
</dbReference>
<dbReference type="Pfam" id="PF02915">
    <property type="entry name" value="Rubrerythrin"/>
    <property type="match status" value="1"/>
</dbReference>
<dbReference type="eggNOG" id="COG1633">
    <property type="taxonomic scope" value="Bacteria"/>
</dbReference>
<dbReference type="AlphaFoldDB" id="U7DAC4"/>
<keyword evidence="3" id="KW-1185">Reference proteome</keyword>
<gene>
    <name evidence="2" type="ORF">CALK_1830</name>
</gene>
<dbReference type="PANTHER" id="PTHR33531:SF7">
    <property type="entry name" value="HYPOTHETICAL MEMBRANE PROTEIN, CONSERVED"/>
    <property type="match status" value="1"/>
</dbReference>
<feature type="domain" description="Rubrerythrin diiron-binding" evidence="1">
    <location>
        <begin position="7"/>
        <end position="142"/>
    </location>
</feature>
<dbReference type="CDD" id="cd01045">
    <property type="entry name" value="Ferritin_like_AB"/>
    <property type="match status" value="1"/>
</dbReference>
<dbReference type="Gene3D" id="1.20.1260.10">
    <property type="match status" value="1"/>
</dbReference>
<dbReference type="InterPro" id="IPR012347">
    <property type="entry name" value="Ferritin-like"/>
</dbReference>
<dbReference type="InterPro" id="IPR009078">
    <property type="entry name" value="Ferritin-like_SF"/>
</dbReference>
<dbReference type="Proteomes" id="UP000017148">
    <property type="component" value="Unassembled WGS sequence"/>
</dbReference>
<accession>U7DAC4</accession>
<reference evidence="2 3" key="1">
    <citation type="journal article" date="2013" name="Environ. Microbiol.">
        <title>Genome analysis of Chitinivibrio alkaliphilus gen. nov., sp. nov., a novel extremely haloalkaliphilic anaerobic chitinolytic bacterium from the candidate phylum Termite Group 3.</title>
        <authorList>
            <person name="Sorokin D.Y."/>
            <person name="Gumerov V.M."/>
            <person name="Rakitin A.L."/>
            <person name="Beletsky A.V."/>
            <person name="Damste J.S."/>
            <person name="Muyzer G."/>
            <person name="Mardanov A.V."/>
            <person name="Ravin N.V."/>
        </authorList>
    </citation>
    <scope>NUCLEOTIDE SEQUENCE [LARGE SCALE GENOMIC DNA]</scope>
    <source>
        <strain evidence="2 3">ACht1</strain>
    </source>
</reference>
<sequence length="164" mass="19234">MQSVWNTAIEMENKGIAFFEARAKETKSEALAGIFTFLQNQEEKHRNFFMRISNSEPADMQSDDDAIAYARSAFDSLKDNFPALQEELEYSSEVYAQAKQMERDAIEFYTSLLDEAETEEQKRIIRVIIGEEEKHEQLMQAMMDFVARPQQWIENAEWNHLEAY</sequence>
<dbReference type="SUPFAM" id="SSF47240">
    <property type="entry name" value="Ferritin-like"/>
    <property type="match status" value="1"/>
</dbReference>
<evidence type="ECO:0000313" key="2">
    <source>
        <dbReference type="EMBL" id="ERP31340.1"/>
    </source>
</evidence>
<dbReference type="EMBL" id="ASJR01000015">
    <property type="protein sequence ID" value="ERP31340.1"/>
    <property type="molecule type" value="Genomic_DNA"/>
</dbReference>